<dbReference type="AlphaFoldDB" id="A0A0G0QSY1"/>
<dbReference type="PANTHER" id="PTHR13610:SF11">
    <property type="entry name" value="METHYLTRANSFERASE DOMAIN-CONTAINING PROTEIN"/>
    <property type="match status" value="1"/>
</dbReference>
<evidence type="ECO:0000313" key="6">
    <source>
        <dbReference type="Proteomes" id="UP000034301"/>
    </source>
</evidence>
<dbReference type="GO" id="GO:0016279">
    <property type="term" value="F:protein-lysine N-methyltransferase activity"/>
    <property type="evidence" value="ECO:0007669"/>
    <property type="project" value="InterPro"/>
</dbReference>
<feature type="domain" description="Methyltransferase" evidence="4">
    <location>
        <begin position="51"/>
        <end position="150"/>
    </location>
</feature>
<accession>A0A0G0QSY1</accession>
<reference evidence="5 6" key="1">
    <citation type="journal article" date="2015" name="Nature">
        <title>rRNA introns, odd ribosomes, and small enigmatic genomes across a large radiation of phyla.</title>
        <authorList>
            <person name="Brown C.T."/>
            <person name="Hug L.A."/>
            <person name="Thomas B.C."/>
            <person name="Sharon I."/>
            <person name="Castelle C.J."/>
            <person name="Singh A."/>
            <person name="Wilkins M.J."/>
            <person name="Williams K.H."/>
            <person name="Banfield J.F."/>
        </authorList>
    </citation>
    <scope>NUCLEOTIDE SEQUENCE [LARGE SCALE GENOMIC DNA]</scope>
</reference>
<dbReference type="Pfam" id="PF13847">
    <property type="entry name" value="Methyltransf_31"/>
    <property type="match status" value="1"/>
</dbReference>
<sequence>MLIFFLFLIIFLTLLFFINPLFSFIPFVPVRRKVLNKIISALELNDQSILYDLGCGDGRILFAVAKTNPSISCVGIEIGPFPFLLAKIKNIFWGSKKVRILYGNFFKLDTSPATHIFLYLFPEALDELLPKFEKELKTGSRVVSCDFEFSKKKPSKIIEIESLGWQKNKRLYVYDF</sequence>
<comment type="caution">
    <text evidence="5">The sequence shown here is derived from an EMBL/GenBank/DDBJ whole genome shotgun (WGS) entry which is preliminary data.</text>
</comment>
<keyword evidence="2" id="KW-0808">Transferase</keyword>
<evidence type="ECO:0000256" key="2">
    <source>
        <dbReference type="ARBA" id="ARBA00022679"/>
    </source>
</evidence>
<dbReference type="InterPro" id="IPR029063">
    <property type="entry name" value="SAM-dependent_MTases_sf"/>
</dbReference>
<evidence type="ECO:0000256" key="1">
    <source>
        <dbReference type="ARBA" id="ARBA00022603"/>
    </source>
</evidence>
<evidence type="ECO:0000256" key="3">
    <source>
        <dbReference type="ARBA" id="ARBA00022691"/>
    </source>
</evidence>
<name>A0A0G0QSY1_9BACT</name>
<dbReference type="InterPro" id="IPR025714">
    <property type="entry name" value="Methyltranfer_dom"/>
</dbReference>
<protein>
    <submittedName>
        <fullName evidence="5">Putative rRNA methylase family protein</fullName>
    </submittedName>
</protein>
<keyword evidence="1 5" id="KW-0489">Methyltransferase</keyword>
<dbReference type="GO" id="GO:0032259">
    <property type="term" value="P:methylation"/>
    <property type="evidence" value="ECO:0007669"/>
    <property type="project" value="UniProtKB-KW"/>
</dbReference>
<keyword evidence="3" id="KW-0949">S-adenosyl-L-methionine</keyword>
<proteinExistence type="predicted"/>
<dbReference type="SUPFAM" id="SSF53335">
    <property type="entry name" value="S-adenosyl-L-methionine-dependent methyltransferases"/>
    <property type="match status" value="1"/>
</dbReference>
<organism evidence="5 6">
    <name type="scientific">Candidatus Nomurabacteria bacterium GW2011_GWF2_40_12</name>
    <dbReference type="NCBI Taxonomy" id="1618776"/>
    <lineage>
        <taxon>Bacteria</taxon>
        <taxon>Candidatus Nomuraibacteriota</taxon>
    </lineage>
</organism>
<dbReference type="PATRIC" id="fig|1618776.3.peg.273"/>
<evidence type="ECO:0000313" key="5">
    <source>
        <dbReference type="EMBL" id="KKR43288.1"/>
    </source>
</evidence>
<dbReference type="EMBL" id="LBYC01000005">
    <property type="protein sequence ID" value="KKR43288.1"/>
    <property type="molecule type" value="Genomic_DNA"/>
</dbReference>
<dbReference type="Gene3D" id="3.40.50.150">
    <property type="entry name" value="Vaccinia Virus protein VP39"/>
    <property type="match status" value="1"/>
</dbReference>
<evidence type="ECO:0000259" key="4">
    <source>
        <dbReference type="Pfam" id="PF13847"/>
    </source>
</evidence>
<dbReference type="PANTHER" id="PTHR13610">
    <property type="entry name" value="METHYLTRANSFERASE DOMAIN-CONTAINING PROTEIN"/>
    <property type="match status" value="1"/>
</dbReference>
<gene>
    <name evidence="5" type="ORF">UT78_C0005G0012</name>
</gene>
<dbReference type="Proteomes" id="UP000034301">
    <property type="component" value="Unassembled WGS sequence"/>
</dbReference>
<dbReference type="InterPro" id="IPR026170">
    <property type="entry name" value="FAM173A/B"/>
</dbReference>
<dbReference type="CDD" id="cd02440">
    <property type="entry name" value="AdoMet_MTases"/>
    <property type="match status" value="1"/>
</dbReference>